<dbReference type="Pfam" id="PF00271">
    <property type="entry name" value="Helicase_C"/>
    <property type="match status" value="1"/>
</dbReference>
<name>A0A9W7ANZ8_9STRA</name>
<feature type="region of interest" description="Disordered" evidence="12">
    <location>
        <begin position="656"/>
        <end position="676"/>
    </location>
</feature>
<gene>
    <name evidence="15" type="ORF">TrRE_jg2406</name>
</gene>
<evidence type="ECO:0000256" key="12">
    <source>
        <dbReference type="SAM" id="MobiDB-lite"/>
    </source>
</evidence>
<feature type="domain" description="Helicase ATP-binding" evidence="13">
    <location>
        <begin position="1"/>
        <end position="150"/>
    </location>
</feature>
<dbReference type="FunFam" id="3.40.50.300:FF:000007">
    <property type="entry name" value="Pre-mRNA-splicing factor ATP-dependent RNA helicase"/>
    <property type="match status" value="1"/>
</dbReference>
<comment type="similarity">
    <text evidence="10">Belongs to the DEAD box helicase family. DEAH subfamily. PRP16 sub-subfamily.</text>
</comment>
<dbReference type="CDD" id="cd18791">
    <property type="entry name" value="SF2_C_RHA"/>
    <property type="match status" value="1"/>
</dbReference>
<feature type="domain" description="Helicase C-terminal" evidence="14">
    <location>
        <begin position="172"/>
        <end position="348"/>
    </location>
</feature>
<dbReference type="GO" id="GO:0003724">
    <property type="term" value="F:RNA helicase activity"/>
    <property type="evidence" value="ECO:0007669"/>
    <property type="project" value="UniProtKB-EC"/>
</dbReference>
<dbReference type="InterPro" id="IPR014001">
    <property type="entry name" value="Helicase_ATP-bd"/>
</dbReference>
<keyword evidence="3" id="KW-0507">mRNA processing</keyword>
<dbReference type="Gene3D" id="1.20.120.1080">
    <property type="match status" value="1"/>
</dbReference>
<dbReference type="SUPFAM" id="SSF52540">
    <property type="entry name" value="P-loop containing nucleoside triphosphate hydrolases"/>
    <property type="match status" value="1"/>
</dbReference>
<dbReference type="GO" id="GO:0000398">
    <property type="term" value="P:mRNA splicing, via spliceosome"/>
    <property type="evidence" value="ECO:0007669"/>
    <property type="project" value="UniProtKB-ARBA"/>
</dbReference>
<evidence type="ECO:0000256" key="3">
    <source>
        <dbReference type="ARBA" id="ARBA00022664"/>
    </source>
</evidence>
<dbReference type="PROSITE" id="PS51194">
    <property type="entry name" value="HELICASE_CTER"/>
    <property type="match status" value="1"/>
</dbReference>
<dbReference type="InterPro" id="IPR027417">
    <property type="entry name" value="P-loop_NTPase"/>
</dbReference>
<evidence type="ECO:0000256" key="2">
    <source>
        <dbReference type="ARBA" id="ARBA00012552"/>
    </source>
</evidence>
<keyword evidence="5" id="KW-0378">Hydrolase</keyword>
<evidence type="ECO:0000256" key="4">
    <source>
        <dbReference type="ARBA" id="ARBA00022741"/>
    </source>
</evidence>
<dbReference type="Pfam" id="PF21010">
    <property type="entry name" value="HA2_C"/>
    <property type="match status" value="1"/>
</dbReference>
<evidence type="ECO:0000259" key="14">
    <source>
        <dbReference type="PROSITE" id="PS51194"/>
    </source>
</evidence>
<comment type="caution">
    <text evidence="15">The sequence shown here is derived from an EMBL/GenBank/DDBJ whole genome shotgun (WGS) entry which is preliminary data.</text>
</comment>
<organism evidence="15 16">
    <name type="scientific">Triparma retinervis</name>
    <dbReference type="NCBI Taxonomy" id="2557542"/>
    <lineage>
        <taxon>Eukaryota</taxon>
        <taxon>Sar</taxon>
        <taxon>Stramenopiles</taxon>
        <taxon>Ochrophyta</taxon>
        <taxon>Bolidophyceae</taxon>
        <taxon>Parmales</taxon>
        <taxon>Triparmaceae</taxon>
        <taxon>Triparma</taxon>
    </lineage>
</organism>
<dbReference type="PANTHER" id="PTHR18934:SF91">
    <property type="entry name" value="PRE-MRNA-SPLICING FACTOR ATP-DEPENDENT RNA HELICASE PRP16"/>
    <property type="match status" value="1"/>
</dbReference>
<dbReference type="InterPro" id="IPR007502">
    <property type="entry name" value="Helicase-assoc_dom"/>
</dbReference>
<feature type="region of interest" description="Disordered" evidence="12">
    <location>
        <begin position="613"/>
        <end position="638"/>
    </location>
</feature>
<dbReference type="SMART" id="SM00847">
    <property type="entry name" value="HA2"/>
    <property type="match status" value="1"/>
</dbReference>
<dbReference type="AlphaFoldDB" id="A0A9W7ANZ8"/>
<dbReference type="InterPro" id="IPR001650">
    <property type="entry name" value="Helicase_C-like"/>
</dbReference>
<dbReference type="SMART" id="SM00490">
    <property type="entry name" value="HELICc"/>
    <property type="match status" value="1"/>
</dbReference>
<reference evidence="15" key="1">
    <citation type="submission" date="2022-07" db="EMBL/GenBank/DDBJ databases">
        <title>Genome analysis of Parmales, a sister group of diatoms, reveals the evolutionary specialization of diatoms from phago-mixotrophs to photoautotrophs.</title>
        <authorList>
            <person name="Ban H."/>
            <person name="Sato S."/>
            <person name="Yoshikawa S."/>
            <person name="Kazumasa Y."/>
            <person name="Nakamura Y."/>
            <person name="Ichinomiya M."/>
            <person name="Saitoh K."/>
            <person name="Sato N."/>
            <person name="Blanc-Mathieu R."/>
            <person name="Endo H."/>
            <person name="Kuwata A."/>
            <person name="Ogata H."/>
        </authorList>
    </citation>
    <scope>NUCLEOTIDE SEQUENCE</scope>
</reference>
<dbReference type="GO" id="GO:0003723">
    <property type="term" value="F:RNA binding"/>
    <property type="evidence" value="ECO:0007669"/>
    <property type="project" value="TreeGrafter"/>
</dbReference>
<dbReference type="InterPro" id="IPR011709">
    <property type="entry name" value="DEAD-box_helicase_OB_fold"/>
</dbReference>
<evidence type="ECO:0000259" key="13">
    <source>
        <dbReference type="PROSITE" id="PS51192"/>
    </source>
</evidence>
<dbReference type="EMBL" id="BRXZ01004243">
    <property type="protein sequence ID" value="GMH71275.1"/>
    <property type="molecule type" value="Genomic_DNA"/>
</dbReference>
<dbReference type="GO" id="GO:0005634">
    <property type="term" value="C:nucleus"/>
    <property type="evidence" value="ECO:0007669"/>
    <property type="project" value="UniProtKB-SubCell"/>
</dbReference>
<comment type="catalytic activity">
    <reaction evidence="11">
        <text>ATP + H2O = ADP + phosphate + H(+)</text>
        <dbReference type="Rhea" id="RHEA:13065"/>
        <dbReference type="ChEBI" id="CHEBI:15377"/>
        <dbReference type="ChEBI" id="CHEBI:15378"/>
        <dbReference type="ChEBI" id="CHEBI:30616"/>
        <dbReference type="ChEBI" id="CHEBI:43474"/>
        <dbReference type="ChEBI" id="CHEBI:456216"/>
        <dbReference type="EC" id="3.6.4.13"/>
    </reaction>
</comment>
<evidence type="ECO:0000256" key="10">
    <source>
        <dbReference type="ARBA" id="ARBA00038040"/>
    </source>
</evidence>
<dbReference type="PANTHER" id="PTHR18934">
    <property type="entry name" value="ATP-DEPENDENT RNA HELICASE"/>
    <property type="match status" value="1"/>
</dbReference>
<dbReference type="FunFam" id="1.20.120.1080:FF:000018">
    <property type="entry name" value="Pre-mRNA-splicing factor ATP-dependent RNA helicase prp16"/>
    <property type="match status" value="1"/>
</dbReference>
<dbReference type="Pfam" id="PF07717">
    <property type="entry name" value="OB_NTP_bind"/>
    <property type="match status" value="1"/>
</dbReference>
<keyword evidence="7" id="KW-0067">ATP-binding</keyword>
<dbReference type="Gene3D" id="3.40.50.300">
    <property type="entry name" value="P-loop containing nucleotide triphosphate hydrolases"/>
    <property type="match status" value="2"/>
</dbReference>
<keyword evidence="4" id="KW-0547">Nucleotide-binding</keyword>
<dbReference type="Proteomes" id="UP001165082">
    <property type="component" value="Unassembled WGS sequence"/>
</dbReference>
<keyword evidence="6" id="KW-0347">Helicase</keyword>
<dbReference type="GO" id="GO:0016787">
    <property type="term" value="F:hydrolase activity"/>
    <property type="evidence" value="ECO:0007669"/>
    <property type="project" value="UniProtKB-KW"/>
</dbReference>
<comment type="subcellular location">
    <subcellularLocation>
        <location evidence="1">Nucleus</location>
    </subcellularLocation>
</comment>
<dbReference type="CDD" id="cd22249">
    <property type="entry name" value="UDM1_RNF168_RNF169-like"/>
    <property type="match status" value="1"/>
</dbReference>
<feature type="non-terminal residue" evidence="15">
    <location>
        <position position="1"/>
    </location>
</feature>
<evidence type="ECO:0000256" key="8">
    <source>
        <dbReference type="ARBA" id="ARBA00023187"/>
    </source>
</evidence>
<dbReference type="InterPro" id="IPR002464">
    <property type="entry name" value="DNA/RNA_helicase_DEAH_CS"/>
</dbReference>
<keyword evidence="9" id="KW-0539">Nucleus</keyword>
<dbReference type="Pfam" id="PF04408">
    <property type="entry name" value="WHD_HA2"/>
    <property type="match status" value="1"/>
</dbReference>
<keyword evidence="8" id="KW-0508">mRNA splicing</keyword>
<evidence type="ECO:0000256" key="9">
    <source>
        <dbReference type="ARBA" id="ARBA00023242"/>
    </source>
</evidence>
<sequence length="676" mass="74905">TQYLMEDGYTDYGMIGCTQPRRVAAMSVAKRVSDEVRGTSPSGDISVDELGGKVGYAIRFEDITSEHTAIKYMTDGVLLRESLRDPDLNMYSAIVMDEAHERSLNTDVLFGILKKVIARRGDLKLIVTSATLSSETFSNFFGGVPVFRIPGRTFPVQTYYTKTVSEDYVMAAVKKVLEIHFNSGPGDILVFMTGQEDIEGVCGLVAEKIMAIDGDSPPLLVLPMYSQLPADMQAKIFEAADKGVRKVIVSTNVAETSLTVDGIKFVVDSGFNKLKVYNSKIGMDTLNVTPVSQANANQRSGRAGRTGPGFAFRLYTDRQYREELMANSVPEIQRTNLSNVVLLLKSLGVDNLLDFDFMSPPPQATLESSLYQLWVLGALDNTGSLTKMGSNMSEFPLDPPLSKMLLYAHENGNCSDEVLTIVAMLSVPSVFFRPKDREEESDAAREKFFVPESDHLTLLNVFLRTKQHKFDAQWCAKHFIHSKGIGKAREVRAQLVDLMKQQRLGIRSCGGSWDVVRRAICSAYFYNSSKIKGIGEYVNMLTGIQSCLHPSSALYGLGYTPDYVCYHELISTSKEYMSCVTAVDGTWLAELGPMFFSVKESYASRITKRATEERRAKRMEEEFKKAQEEIDRKEEERREKLGKKLFGSGGSGGKIGGVGGAAGGSTKFMPKRRFGL</sequence>
<evidence type="ECO:0000313" key="16">
    <source>
        <dbReference type="Proteomes" id="UP001165082"/>
    </source>
</evidence>
<evidence type="ECO:0000313" key="15">
    <source>
        <dbReference type="EMBL" id="GMH71275.1"/>
    </source>
</evidence>
<evidence type="ECO:0000256" key="1">
    <source>
        <dbReference type="ARBA" id="ARBA00004123"/>
    </source>
</evidence>
<evidence type="ECO:0000256" key="5">
    <source>
        <dbReference type="ARBA" id="ARBA00022801"/>
    </source>
</evidence>
<evidence type="ECO:0000256" key="11">
    <source>
        <dbReference type="ARBA" id="ARBA00047984"/>
    </source>
</evidence>
<accession>A0A9W7ANZ8</accession>
<proteinExistence type="inferred from homology"/>
<dbReference type="EC" id="3.6.4.13" evidence="2"/>
<dbReference type="OrthoDB" id="10253254at2759"/>
<dbReference type="GO" id="GO:0005524">
    <property type="term" value="F:ATP binding"/>
    <property type="evidence" value="ECO:0007669"/>
    <property type="project" value="UniProtKB-KW"/>
</dbReference>
<dbReference type="PROSITE" id="PS51192">
    <property type="entry name" value="HELICASE_ATP_BIND_1"/>
    <property type="match status" value="1"/>
</dbReference>
<evidence type="ECO:0000256" key="6">
    <source>
        <dbReference type="ARBA" id="ARBA00022806"/>
    </source>
</evidence>
<protein>
    <recommendedName>
        <fullName evidence="2">RNA helicase</fullName>
        <ecNumber evidence="2">3.6.4.13</ecNumber>
    </recommendedName>
</protein>
<keyword evidence="16" id="KW-1185">Reference proteome</keyword>
<dbReference type="InterPro" id="IPR048333">
    <property type="entry name" value="HA2_WH"/>
</dbReference>
<evidence type="ECO:0000256" key="7">
    <source>
        <dbReference type="ARBA" id="ARBA00022840"/>
    </source>
</evidence>
<dbReference type="PROSITE" id="PS00690">
    <property type="entry name" value="DEAH_ATP_HELICASE"/>
    <property type="match status" value="1"/>
</dbReference>